<comment type="function">
    <text evidence="1">Required for peroxisome inheritance.</text>
</comment>
<evidence type="ECO:0000256" key="1">
    <source>
        <dbReference type="ARBA" id="ARBA00003594"/>
    </source>
</evidence>
<proteinExistence type="inferred from homology"/>
<feature type="compositionally biased region" description="Low complexity" evidence="6">
    <location>
        <begin position="462"/>
        <end position="476"/>
    </location>
</feature>
<dbReference type="Proteomes" id="UP001498476">
    <property type="component" value="Unassembled WGS sequence"/>
</dbReference>
<evidence type="ECO:0000256" key="2">
    <source>
        <dbReference type="ARBA" id="ARBA00004421"/>
    </source>
</evidence>
<evidence type="ECO:0000313" key="7">
    <source>
        <dbReference type="EMBL" id="KAK7416940.1"/>
    </source>
</evidence>
<dbReference type="InterPro" id="IPR024758">
    <property type="entry name" value="Inp1"/>
</dbReference>
<feature type="region of interest" description="Disordered" evidence="6">
    <location>
        <begin position="382"/>
        <end position="424"/>
    </location>
</feature>
<feature type="region of interest" description="Disordered" evidence="6">
    <location>
        <begin position="1"/>
        <end position="35"/>
    </location>
</feature>
<feature type="region of interest" description="Disordered" evidence="6">
    <location>
        <begin position="216"/>
        <end position="302"/>
    </location>
</feature>
<comment type="caution">
    <text evidence="7">The sequence shown here is derived from an EMBL/GenBank/DDBJ whole genome shotgun (WGS) entry which is preliminary data.</text>
</comment>
<gene>
    <name evidence="7" type="ORF">QQX98_004851</name>
</gene>
<protein>
    <recommendedName>
        <fullName evidence="4">Inheritance of peroxisomes protein 1</fullName>
    </recommendedName>
</protein>
<comment type="similarity">
    <text evidence="3">Belongs to the INP1 family.</text>
</comment>
<feature type="region of interest" description="Disordered" evidence="6">
    <location>
        <begin position="320"/>
        <end position="355"/>
    </location>
</feature>
<feature type="compositionally biased region" description="Basic residues" evidence="6">
    <location>
        <begin position="735"/>
        <end position="746"/>
    </location>
</feature>
<feature type="compositionally biased region" description="Low complexity" evidence="6">
    <location>
        <begin position="758"/>
        <end position="772"/>
    </location>
</feature>
<evidence type="ECO:0000256" key="3">
    <source>
        <dbReference type="ARBA" id="ARBA00010707"/>
    </source>
</evidence>
<keyword evidence="8" id="KW-1185">Reference proteome</keyword>
<dbReference type="EMBL" id="JAZAVJ010000062">
    <property type="protein sequence ID" value="KAK7416940.1"/>
    <property type="molecule type" value="Genomic_DNA"/>
</dbReference>
<feature type="compositionally biased region" description="Polar residues" evidence="6">
    <location>
        <begin position="395"/>
        <end position="406"/>
    </location>
</feature>
<sequence length="772" mass="84305">MDDSTSTPPRPRRVSTAPASQVEATRASSPSPSSSAAALTEGIVETLYSHPNAKIISFSATSRALSRSSGLPGGDAPNSLSWSSQIERTIAVGKPMPSRSLQPWTFALTRMYLGPFRIYRAPGSVAFLNCGSALQPILPKSQCWCIDEINSKFVLQIRRPQYWRIELPVAELEDQERAIALREVLDRILQFEKTICPFKRTFTVELPECPDTPLVKKPWTPVLRSPPVTPADATSPVSPTLARRASMISQVTTPTPAPLTKDQHPDVPESPLDSRSESPRPSRHIPESPPTSRPENPSSKSFVPLRVGELESAIETENAERLEAFDGSGNLFDRTWDIEGPQPKEPKERRQRSDEYDFEWNPEEYDTESRRLRLPPLLVPSTSHDGLHIPHSSKHTSTTPKGSSSQGHHELSMVAGSPTPLDISTNAYELHEGTGSHGDRMKTRLRRTAFALTRSSTMPLHSKSALTASASSSNAESHLRKGREGPSSVNTSGFQEQRLRRRGSEDSFHSVQSWHPDSPSLSPSTPTPQLEGTGKSAEGDPAEANDITSHGEDISETISGWETGSDGGSAASHESDATAPDDLPIKMVGAFPVSTTPDAVEEPPPVTRPRRSTASHRATTSSISVRGGPLSPLPSAANLFTPAQLLERHPYQSKLAAVKRIPMAIITKTLEMILGPPTYLIKLMLRVAAKILAGEWRGLVYGYNDDGEEIPVQWDYSDGEISDWSDDEYMGSHQGGHHHRRHRSRGKNGEGAAEDSPESPVSSKSSRSWGVD</sequence>
<feature type="compositionally biased region" description="Low complexity" evidence="6">
    <location>
        <begin position="518"/>
        <end position="528"/>
    </location>
</feature>
<evidence type="ECO:0000313" key="8">
    <source>
        <dbReference type="Proteomes" id="UP001498476"/>
    </source>
</evidence>
<accession>A0ABR1H774</accession>
<keyword evidence="5" id="KW-0472">Membrane</keyword>
<name>A0ABR1H774_9HYPO</name>
<feature type="compositionally biased region" description="Basic and acidic residues" evidence="6">
    <location>
        <begin position="261"/>
        <end position="286"/>
    </location>
</feature>
<feature type="compositionally biased region" description="Basic and acidic residues" evidence="6">
    <location>
        <begin position="334"/>
        <end position="355"/>
    </location>
</feature>
<evidence type="ECO:0000256" key="6">
    <source>
        <dbReference type="SAM" id="MobiDB-lite"/>
    </source>
</evidence>
<organism evidence="7 8">
    <name type="scientific">Neonectria punicea</name>
    <dbReference type="NCBI Taxonomy" id="979145"/>
    <lineage>
        <taxon>Eukaryota</taxon>
        <taxon>Fungi</taxon>
        <taxon>Dikarya</taxon>
        <taxon>Ascomycota</taxon>
        <taxon>Pezizomycotina</taxon>
        <taxon>Sordariomycetes</taxon>
        <taxon>Hypocreomycetidae</taxon>
        <taxon>Hypocreales</taxon>
        <taxon>Nectriaceae</taxon>
        <taxon>Neonectria</taxon>
    </lineage>
</organism>
<dbReference type="Pfam" id="PF12634">
    <property type="entry name" value="Inp1"/>
    <property type="match status" value="1"/>
</dbReference>
<reference evidence="7 8" key="1">
    <citation type="journal article" date="2025" name="Microbiol. Resour. Announc.">
        <title>Draft genome sequences for Neonectria magnoliae and Neonectria punicea, canker pathogens of Liriodendron tulipifera and Acer saccharum in West Virginia.</title>
        <authorList>
            <person name="Petronek H.M."/>
            <person name="Kasson M.T."/>
            <person name="Metheny A.M."/>
            <person name="Stauder C.M."/>
            <person name="Lovett B."/>
            <person name="Lynch S.C."/>
            <person name="Garnas J.R."/>
            <person name="Kasson L.R."/>
            <person name="Stajich J.E."/>
        </authorList>
    </citation>
    <scope>NUCLEOTIDE SEQUENCE [LARGE SCALE GENOMIC DNA]</scope>
    <source>
        <strain evidence="7 8">NRRL 64653</strain>
    </source>
</reference>
<evidence type="ECO:0000256" key="5">
    <source>
        <dbReference type="ARBA" id="ARBA00023136"/>
    </source>
</evidence>
<comment type="subcellular location">
    <subcellularLocation>
        <location evidence="2">Peroxisome membrane</location>
        <topology evidence="2">Peripheral membrane protein</topology>
    </subcellularLocation>
</comment>
<evidence type="ECO:0000256" key="4">
    <source>
        <dbReference type="ARBA" id="ARBA00021397"/>
    </source>
</evidence>
<feature type="region of interest" description="Disordered" evidence="6">
    <location>
        <begin position="725"/>
        <end position="772"/>
    </location>
</feature>
<feature type="region of interest" description="Disordered" evidence="6">
    <location>
        <begin position="452"/>
        <end position="628"/>
    </location>
</feature>